<evidence type="ECO:0000256" key="7">
    <source>
        <dbReference type="ARBA" id="ARBA00023180"/>
    </source>
</evidence>
<sequence length="728" mass="80328">MDSGESCVEEKDKGNAGEDRFPASGTLNCSNPPDSSVSGTDVTEEDGGSRSSGNLETKIEAQFSVSQRLPSAEQDKEDKGHTEPTIEDSVAPQKESLGEGNKDTPNTTTESKSDVEFGEEKTQIKSEPTIHTNSTQSAACLERNIQNVPVQNEKLYDEEQTAENRQTIEDSGAPQKESLGESNKDTPTTTTESKSDVEFRDEKTQIKSERTIHTNSTQSAACLERNKQNVPVQNEKLYDGEQTAENRQTIEDSGAPQKESPGESNTDTPTTTTESKSDVEFEEEKTQIKSGPTLHTNSTQSAACLERNKQNVPVQNEKLYDGEQTAENRQTIEDSGVPQKESLRESNTDTPTTTTESKNDVDFREKPNLNPNYTQTTRNPERNKEIATEKENEQKPSDQSENENQHSDSPKDPNKNWPRKRPAAVKSGSASFISTDKDQQAAPQITEPIEEVGAICAEEEQSRGEVREKKGTVCYVASFAAGIGGVVLLIVFLYLYCFGSTPSSDSTPVMKFLKEFEKLKAEFPGQNEALWLRSGKMLQRHLNKSQPLEPATLILTAAQDGEHTLRCLSIGLAKAYATSLNSSWNLIDGPSKAAYDSTTTKLQVDETLCSGFESTCRAAVLHRIEELAPESLLILYKYCDHENAVFKNVALVLTVLLKQSTLKSDQTLTEVEEQVKDFLWEKCTSQGSGNSYNEMNVDKMSGVWSRISHLVLPVYPVESLESGSCTWS</sequence>
<feature type="compositionally biased region" description="Basic and acidic residues" evidence="10">
    <location>
        <begin position="193"/>
        <end position="212"/>
    </location>
</feature>
<dbReference type="PANTHER" id="PTHR18843:SF9">
    <property type="entry name" value="TORSIN A INTERACTING PROTEIN 2"/>
    <property type="match status" value="1"/>
</dbReference>
<keyword evidence="5 11" id="KW-1133">Transmembrane helix</keyword>
<dbReference type="GO" id="GO:0061024">
    <property type="term" value="P:membrane organization"/>
    <property type="evidence" value="ECO:0000318"/>
    <property type="project" value="GO_Central"/>
</dbReference>
<evidence type="ECO:0000256" key="3">
    <source>
        <dbReference type="ARBA" id="ARBA00022553"/>
    </source>
</evidence>
<dbReference type="Pfam" id="PF05609">
    <property type="entry name" value="LAP1_C"/>
    <property type="match status" value="1"/>
</dbReference>
<evidence type="ECO:0000256" key="1">
    <source>
        <dbReference type="ARBA" id="ARBA00004259"/>
    </source>
</evidence>
<evidence type="ECO:0000313" key="14">
    <source>
        <dbReference type="RefSeq" id="XP_018116477.1"/>
    </source>
</evidence>
<feature type="compositionally biased region" description="Basic and acidic residues" evidence="10">
    <location>
        <begin position="111"/>
        <end position="124"/>
    </location>
</feature>
<dbReference type="Gene3D" id="3.40.50.12190">
    <property type="match status" value="1"/>
</dbReference>
<dbReference type="InterPro" id="IPR008662">
    <property type="entry name" value="TOIP1/2"/>
</dbReference>
<evidence type="ECO:0000256" key="2">
    <source>
        <dbReference type="ARBA" id="ARBA00007860"/>
    </source>
</evidence>
<keyword evidence="4 11" id="KW-0812">Transmembrane</keyword>
<organism evidence="13 14">
    <name type="scientific">Xenopus laevis</name>
    <name type="common">African clawed frog</name>
    <dbReference type="NCBI Taxonomy" id="8355"/>
    <lineage>
        <taxon>Eukaryota</taxon>
        <taxon>Metazoa</taxon>
        <taxon>Chordata</taxon>
        <taxon>Craniata</taxon>
        <taxon>Vertebrata</taxon>
        <taxon>Euteleostomi</taxon>
        <taxon>Amphibia</taxon>
        <taxon>Batrachia</taxon>
        <taxon>Anura</taxon>
        <taxon>Pipoidea</taxon>
        <taxon>Pipidae</taxon>
        <taxon>Xenopodinae</taxon>
        <taxon>Xenopus</taxon>
        <taxon>Xenopus</taxon>
    </lineage>
</organism>
<evidence type="ECO:0000256" key="9">
    <source>
        <dbReference type="ARBA" id="ARBA00037847"/>
    </source>
</evidence>
<keyword evidence="6 11" id="KW-0472">Membrane</keyword>
<dbReference type="RefSeq" id="XP_018116477.1">
    <property type="nucleotide sequence ID" value="XM_018260988.2"/>
</dbReference>
<protein>
    <submittedName>
        <fullName evidence="14">Torsin-1A-interacting protein 2 isoform X1</fullName>
    </submittedName>
</protein>
<dbReference type="GO" id="GO:0016020">
    <property type="term" value="C:membrane"/>
    <property type="evidence" value="ECO:0000318"/>
    <property type="project" value="GO_Central"/>
</dbReference>
<feature type="region of interest" description="Disordered" evidence="10">
    <location>
        <begin position="1"/>
        <end position="442"/>
    </location>
</feature>
<keyword evidence="7" id="KW-0325">Glycoprotein</keyword>
<dbReference type="InterPro" id="IPR046753">
    <property type="entry name" value="TOIP1/2_C"/>
</dbReference>
<comment type="similarity">
    <text evidence="2">Belongs to the TOR1AIP family.</text>
</comment>
<dbReference type="AlphaFoldDB" id="A0A8J0V6E8"/>
<name>A0A8J0V6E8_XENLA</name>
<feature type="compositionally biased region" description="Basic and acidic residues" evidence="10">
    <location>
        <begin position="275"/>
        <end position="287"/>
    </location>
</feature>
<evidence type="ECO:0000256" key="5">
    <source>
        <dbReference type="ARBA" id="ARBA00022989"/>
    </source>
</evidence>
<reference evidence="14" key="1">
    <citation type="submission" date="2025-08" db="UniProtKB">
        <authorList>
            <consortium name="RefSeq"/>
        </authorList>
    </citation>
    <scope>IDENTIFICATION</scope>
    <source>
        <strain evidence="14">J_2021</strain>
        <tissue evidence="14">Erythrocytes</tissue>
    </source>
</reference>
<feature type="domain" description="Torsin-1A-interacting protein 1/2 AAA+ activator" evidence="12">
    <location>
        <begin position="507"/>
        <end position="725"/>
    </location>
</feature>
<evidence type="ECO:0000256" key="8">
    <source>
        <dbReference type="ARBA" id="ARBA00023242"/>
    </source>
</evidence>
<feature type="compositionally biased region" description="Polar residues" evidence="10">
    <location>
        <begin position="369"/>
        <end position="378"/>
    </location>
</feature>
<comment type="subcellular location">
    <subcellularLocation>
        <location evidence="9">Endomembrane system</location>
        <topology evidence="9">Single-pass membrane protein</topology>
    </subcellularLocation>
    <subcellularLocation>
        <location evidence="1">Nucleus envelope</location>
    </subcellularLocation>
</comment>
<dbReference type="GeneID" id="108715648"/>
<evidence type="ECO:0000256" key="6">
    <source>
        <dbReference type="ARBA" id="ARBA00023136"/>
    </source>
</evidence>
<evidence type="ECO:0000256" key="11">
    <source>
        <dbReference type="SAM" id="Phobius"/>
    </source>
</evidence>
<feature type="compositionally biased region" description="Basic and acidic residues" evidence="10">
    <location>
        <begin position="357"/>
        <end position="367"/>
    </location>
</feature>
<gene>
    <name evidence="14" type="primary">LOC108715648</name>
</gene>
<evidence type="ECO:0000256" key="4">
    <source>
        <dbReference type="ARBA" id="ARBA00022692"/>
    </source>
</evidence>
<feature type="compositionally biased region" description="Polar residues" evidence="10">
    <location>
        <begin position="25"/>
        <end position="41"/>
    </location>
</feature>
<dbReference type="InterPro" id="IPR038599">
    <property type="entry name" value="LAP1C-like_C_sf"/>
</dbReference>
<evidence type="ECO:0000313" key="13">
    <source>
        <dbReference type="Proteomes" id="UP000186698"/>
    </source>
</evidence>
<feature type="compositionally biased region" description="Basic and acidic residues" evidence="10">
    <location>
        <begin position="73"/>
        <end position="84"/>
    </location>
</feature>
<feature type="compositionally biased region" description="Polar residues" evidence="10">
    <location>
        <begin position="125"/>
        <end position="150"/>
    </location>
</feature>
<evidence type="ECO:0000259" key="12">
    <source>
        <dbReference type="Pfam" id="PF05609"/>
    </source>
</evidence>
<feature type="transmembrane region" description="Helical" evidence="11">
    <location>
        <begin position="473"/>
        <end position="496"/>
    </location>
</feature>
<keyword evidence="13" id="KW-1185">Reference proteome</keyword>
<keyword evidence="8" id="KW-0539">Nucleus</keyword>
<dbReference type="GO" id="GO:0005635">
    <property type="term" value="C:nuclear envelope"/>
    <property type="evidence" value="ECO:0007669"/>
    <property type="project" value="UniProtKB-SubCell"/>
</dbReference>
<keyword evidence="3" id="KW-0597">Phosphoprotein</keyword>
<dbReference type="PANTHER" id="PTHR18843">
    <property type="entry name" value="TORSIN-1A-INTERACTING PROTEIN"/>
    <property type="match status" value="1"/>
</dbReference>
<feature type="compositionally biased region" description="Basic and acidic residues" evidence="10">
    <location>
        <begin position="379"/>
        <end position="414"/>
    </location>
</feature>
<evidence type="ECO:0000256" key="10">
    <source>
        <dbReference type="SAM" id="MobiDB-lite"/>
    </source>
</evidence>
<dbReference type="KEGG" id="xla:108715648"/>
<feature type="compositionally biased region" description="Basic and acidic residues" evidence="10">
    <location>
        <begin position="8"/>
        <end position="21"/>
    </location>
</feature>
<dbReference type="GO" id="GO:0001671">
    <property type="term" value="F:ATPase activator activity"/>
    <property type="evidence" value="ECO:0007669"/>
    <property type="project" value="InterPro"/>
</dbReference>
<dbReference type="Proteomes" id="UP000186698">
    <property type="component" value="Chromosome 4S"/>
</dbReference>
<proteinExistence type="inferred from homology"/>
<feature type="compositionally biased region" description="Polar residues" evidence="10">
    <location>
        <begin position="288"/>
        <end position="302"/>
    </location>
</feature>
<dbReference type="OrthoDB" id="6258998at2759"/>
<accession>A0A8J0V6E8</accession>